<keyword evidence="4" id="KW-1185">Reference proteome</keyword>
<evidence type="ECO:0000259" key="1">
    <source>
        <dbReference type="Pfam" id="PF14694"/>
    </source>
</evidence>
<protein>
    <submittedName>
        <fullName evidence="3">Uncharacterized protein</fullName>
    </submittedName>
</protein>
<dbReference type="InterPro" id="IPR024875">
    <property type="entry name" value="Protein_Lines"/>
</dbReference>
<dbReference type="AlphaFoldDB" id="A0A976ICG3"/>
<dbReference type="InterPro" id="IPR029415">
    <property type="entry name" value="Lines_C"/>
</dbReference>
<dbReference type="KEGG" id="blac:94343856"/>
<dbReference type="PANTHER" id="PTHR16057:SF1">
    <property type="entry name" value="PROTEIN LINES HOMOLOG 1"/>
    <property type="match status" value="1"/>
</dbReference>
<gene>
    <name evidence="3" type="ORF">CCR75_000077</name>
</gene>
<evidence type="ECO:0000313" key="4">
    <source>
        <dbReference type="Proteomes" id="UP000294530"/>
    </source>
</evidence>
<proteinExistence type="predicted"/>
<dbReference type="OrthoDB" id="8251209at2759"/>
<sequence>MDWSTATRRITECSKSLLCGNGGLGDELRVLQEYLEHEDVMVAYAAKEELLKVLASGKIANIYGFVHSLLLPPPFAWVRESSGFRFQLLRQLIQMKKEVNPNEDRSQSGSSSDTWNQSKHYANVQIMLKHLNQIKTMVRSVFISTGCILISVPHSVQFEALVFVREFVKCLRGMKTIIYHQVELSGMISGLVEDVFVMMDYGFQSTYVSCAVLRLLSDFLEVLKYWNDRKDDNNWTSVRPVYLMSLKQCTIWVLQSSCSTTALHLLTDKKRNRSHENFIANMSFYSFTQHWLLFSSRVGVAVVEASKPQTNDFSLELLPLTGACKKLYAQLPSRHQLFVVLAEQDSVLVKVLNNVTRIADGVDDFRFLLLPEFTELLAEYDPDLLFADLIDTIRHDHLILLDLLISNETEMLEYLMQHLRRFCKRWTTSKQKLQSYSRLEDVMGVLIRLRLEIDRLVAADLFPYGAKPLTRRLMSIEKLYEEEPNKINKN</sequence>
<dbReference type="RefSeq" id="XP_067816577.1">
    <property type="nucleotide sequence ID" value="XM_067958185.1"/>
</dbReference>
<feature type="domain" description="Protein Lines C-terminal" evidence="2">
    <location>
        <begin position="442"/>
        <end position="477"/>
    </location>
</feature>
<accession>A0A976ICG3</accession>
<feature type="domain" description="Protein Lines N-terminal" evidence="1">
    <location>
        <begin position="332"/>
        <end position="427"/>
    </location>
</feature>
<dbReference type="PANTHER" id="PTHR16057">
    <property type="entry name" value="WINS1, 2 PROTEIN"/>
    <property type="match status" value="1"/>
</dbReference>
<evidence type="ECO:0000313" key="3">
    <source>
        <dbReference type="EMBL" id="TDH67078.1"/>
    </source>
</evidence>
<reference evidence="3 4" key="1">
    <citation type="journal article" date="2021" name="Genome Biol.">
        <title>AFLAP: assembly-free linkage analysis pipeline using k-mers from genome sequencing data.</title>
        <authorList>
            <person name="Fletcher K."/>
            <person name="Zhang L."/>
            <person name="Gil J."/>
            <person name="Han R."/>
            <person name="Cavanaugh K."/>
            <person name="Michelmore R."/>
        </authorList>
    </citation>
    <scope>NUCLEOTIDE SEQUENCE [LARGE SCALE GENOMIC DNA]</scope>
    <source>
        <strain evidence="3 4">SF5</strain>
    </source>
</reference>
<dbReference type="GeneID" id="94343856"/>
<dbReference type="InterPro" id="IPR032794">
    <property type="entry name" value="LINES_N"/>
</dbReference>
<name>A0A976ICG3_BRELC</name>
<dbReference type="Pfam" id="PF14694">
    <property type="entry name" value="LINES_N"/>
    <property type="match status" value="1"/>
</dbReference>
<dbReference type="Proteomes" id="UP000294530">
    <property type="component" value="Unassembled WGS sequence"/>
</dbReference>
<dbReference type="EMBL" id="SHOA02000014">
    <property type="protein sequence ID" value="TDH67078.1"/>
    <property type="molecule type" value="Genomic_DNA"/>
</dbReference>
<comment type="caution">
    <text evidence="3">The sequence shown here is derived from an EMBL/GenBank/DDBJ whole genome shotgun (WGS) entry which is preliminary data.</text>
</comment>
<evidence type="ECO:0000259" key="2">
    <source>
        <dbReference type="Pfam" id="PF14695"/>
    </source>
</evidence>
<organism evidence="3 4">
    <name type="scientific">Bremia lactucae</name>
    <name type="common">Lettuce downy mildew</name>
    <dbReference type="NCBI Taxonomy" id="4779"/>
    <lineage>
        <taxon>Eukaryota</taxon>
        <taxon>Sar</taxon>
        <taxon>Stramenopiles</taxon>
        <taxon>Oomycota</taxon>
        <taxon>Peronosporomycetes</taxon>
        <taxon>Peronosporales</taxon>
        <taxon>Peronosporaceae</taxon>
        <taxon>Bremia</taxon>
    </lineage>
</organism>
<dbReference type="Pfam" id="PF14695">
    <property type="entry name" value="LINES_C"/>
    <property type="match status" value="1"/>
</dbReference>